<dbReference type="AlphaFoldDB" id="A0A1F4VGE6"/>
<protein>
    <submittedName>
        <fullName evidence="1">Uncharacterized protein</fullName>
    </submittedName>
</protein>
<name>A0A1F4VGE6_UNCKA</name>
<gene>
    <name evidence="1" type="ORF">A3A78_01965</name>
</gene>
<dbReference type="EMBL" id="MEVI01000001">
    <property type="protein sequence ID" value="OGC55783.1"/>
    <property type="molecule type" value="Genomic_DNA"/>
</dbReference>
<accession>A0A1F4VGE6</accession>
<proteinExistence type="predicted"/>
<evidence type="ECO:0000313" key="1">
    <source>
        <dbReference type="EMBL" id="OGC55783.1"/>
    </source>
</evidence>
<comment type="caution">
    <text evidence="1">The sequence shown here is derived from an EMBL/GenBank/DDBJ whole genome shotgun (WGS) entry which is preliminary data.</text>
</comment>
<sequence>MDTNQYIVKHDLKGEDEKIFRRLVVLDLIIRAGSLSLLGCWDMSLRDVTMDQVEKAQAEFNKLIRQAPQKVLDAWKEYLGDELKEPQG</sequence>
<evidence type="ECO:0000313" key="2">
    <source>
        <dbReference type="Proteomes" id="UP000176504"/>
    </source>
</evidence>
<dbReference type="Proteomes" id="UP000176504">
    <property type="component" value="Unassembled WGS sequence"/>
</dbReference>
<organism evidence="1 2">
    <name type="scientific">candidate division WWE3 bacterium RIFCSPLOWO2_01_FULL_41_18</name>
    <dbReference type="NCBI Taxonomy" id="1802625"/>
    <lineage>
        <taxon>Bacteria</taxon>
        <taxon>Katanobacteria</taxon>
    </lineage>
</organism>
<reference evidence="1 2" key="1">
    <citation type="journal article" date="2016" name="Nat. Commun.">
        <title>Thousands of microbial genomes shed light on interconnected biogeochemical processes in an aquifer system.</title>
        <authorList>
            <person name="Anantharaman K."/>
            <person name="Brown C.T."/>
            <person name="Hug L.A."/>
            <person name="Sharon I."/>
            <person name="Castelle C.J."/>
            <person name="Probst A.J."/>
            <person name="Thomas B.C."/>
            <person name="Singh A."/>
            <person name="Wilkins M.J."/>
            <person name="Karaoz U."/>
            <person name="Brodie E.L."/>
            <person name="Williams K.H."/>
            <person name="Hubbard S.S."/>
            <person name="Banfield J.F."/>
        </authorList>
    </citation>
    <scope>NUCLEOTIDE SEQUENCE [LARGE SCALE GENOMIC DNA]</scope>
</reference>